<dbReference type="InterPro" id="IPR036634">
    <property type="entry name" value="PRD_sf"/>
</dbReference>
<dbReference type="Gene3D" id="1.10.1790.10">
    <property type="entry name" value="PRD domain"/>
    <property type="match status" value="1"/>
</dbReference>
<evidence type="ECO:0000313" key="2">
    <source>
        <dbReference type="EMBL" id="TXS34303.1"/>
    </source>
</evidence>
<dbReference type="PROSITE" id="PS51372">
    <property type="entry name" value="PRD_2"/>
    <property type="match status" value="1"/>
</dbReference>
<dbReference type="InterPro" id="IPR011608">
    <property type="entry name" value="PRD"/>
</dbReference>
<reference evidence="2" key="1">
    <citation type="submission" date="2018-10" db="EMBL/GenBank/DDBJ databases">
        <authorList>
            <person name="Hariharan J."/>
            <person name="Choudoir M.J."/>
            <person name="Diebold P."/>
            <person name="Panke-Buisse K."/>
            <person name="Campbell A.N."/>
            <person name="Buckley D.H."/>
        </authorList>
    </citation>
    <scope>NUCLEOTIDE SEQUENCE</scope>
    <source>
        <strain evidence="2">Gb1</strain>
    </source>
</reference>
<protein>
    <submittedName>
        <fullName evidence="2">Transcriptional antiterminator</fullName>
    </submittedName>
</protein>
<feature type="domain" description="PRD" evidence="1">
    <location>
        <begin position="17"/>
        <end position="125"/>
    </location>
</feature>
<proteinExistence type="predicted"/>
<organism evidence="2">
    <name type="scientific">Streptomyces sp. gb1(2016)</name>
    <dbReference type="NCBI Taxonomy" id="1828321"/>
    <lineage>
        <taxon>Bacteria</taxon>
        <taxon>Bacillati</taxon>
        <taxon>Actinomycetota</taxon>
        <taxon>Actinomycetes</taxon>
        <taxon>Kitasatosporales</taxon>
        <taxon>Streptomycetaceae</taxon>
        <taxon>Streptomyces</taxon>
    </lineage>
</organism>
<dbReference type="EMBL" id="RDBM01000004">
    <property type="protein sequence ID" value="TXS34303.1"/>
    <property type="molecule type" value="Genomic_DNA"/>
</dbReference>
<dbReference type="GO" id="GO:0006355">
    <property type="term" value="P:regulation of DNA-templated transcription"/>
    <property type="evidence" value="ECO:0007669"/>
    <property type="project" value="InterPro"/>
</dbReference>
<gene>
    <name evidence="2" type="ORF">EAO74_00570</name>
</gene>
<dbReference type="RefSeq" id="WP_129260173.1">
    <property type="nucleotide sequence ID" value="NZ_RDBM01000004.1"/>
</dbReference>
<name>A0A652LDY0_9ACTN</name>
<dbReference type="SUPFAM" id="SSF63520">
    <property type="entry name" value="PTS-regulatory domain, PRD"/>
    <property type="match status" value="1"/>
</dbReference>
<accession>A0A652LDY0</accession>
<evidence type="ECO:0000259" key="1">
    <source>
        <dbReference type="PROSITE" id="PS51372"/>
    </source>
</evidence>
<sequence length="128" mass="13612">MDDQLALRLQLFREGGQVRPEVADFVTAELTSLESEGLTVTEATAGMLTSHLMMALGRLLDGEPIEQFLTDDQVAAELAGHPGAVARARAVSVRAERQLGAALPESEVNFLGMHLAVLAQQPPSPPTP</sequence>
<comment type="caution">
    <text evidence="2">The sequence shown here is derived from an EMBL/GenBank/DDBJ whole genome shotgun (WGS) entry which is preliminary data.</text>
</comment>
<dbReference type="AlphaFoldDB" id="A0A652LDY0"/>